<keyword evidence="5" id="KW-0472">Membrane</keyword>
<keyword evidence="2" id="KW-0547">Nucleotide-binding</keyword>
<evidence type="ECO:0000313" key="9">
    <source>
        <dbReference type="Proteomes" id="UP000245839"/>
    </source>
</evidence>
<evidence type="ECO:0000313" key="7">
    <source>
        <dbReference type="EMBL" id="PWJ19340.1"/>
    </source>
</evidence>
<keyword evidence="3" id="KW-0378">Hydrolase</keyword>
<keyword evidence="9" id="KW-1185">Reference proteome</keyword>
<gene>
    <name evidence="7" type="ORF">BCF38_104276</name>
    <name evidence="8" type="ORF">SAMN05421539_104276</name>
</gene>
<dbReference type="InterPro" id="IPR027417">
    <property type="entry name" value="P-loop_NTPase"/>
</dbReference>
<dbReference type="EMBL" id="QGDJ01000004">
    <property type="protein sequence ID" value="PWJ19340.1"/>
    <property type="molecule type" value="Genomic_DNA"/>
</dbReference>
<reference evidence="8 10" key="1">
    <citation type="submission" date="2016-10" db="EMBL/GenBank/DDBJ databases">
        <authorList>
            <person name="Cai Z."/>
        </authorList>
    </citation>
    <scope>NUCLEOTIDE SEQUENCE [LARGE SCALE GENOMIC DNA]</scope>
    <source>
        <strain evidence="8 10">DSM 25227</strain>
    </source>
</reference>
<dbReference type="AlphaFoldDB" id="A0A2Y9C0D7"/>
<feature type="domain" description="Dynamin N-terminal" evidence="6">
    <location>
        <begin position="62"/>
        <end position="292"/>
    </location>
</feature>
<comment type="subcellular location">
    <subcellularLocation>
        <location evidence="1">Membrane</location>
    </subcellularLocation>
</comment>
<keyword evidence="4" id="KW-0342">GTP-binding</keyword>
<dbReference type="InterPro" id="IPR027094">
    <property type="entry name" value="Mitofusin_fam"/>
</dbReference>
<dbReference type="OrthoDB" id="7927795at2"/>
<evidence type="ECO:0000313" key="8">
    <source>
        <dbReference type="EMBL" id="SSA46002.1"/>
    </source>
</evidence>
<name>A0A2Y9C0D7_9RHOB</name>
<dbReference type="Proteomes" id="UP000245839">
    <property type="component" value="Unassembled WGS sequence"/>
</dbReference>
<dbReference type="GO" id="GO:0003924">
    <property type="term" value="F:GTPase activity"/>
    <property type="evidence" value="ECO:0007669"/>
    <property type="project" value="InterPro"/>
</dbReference>
<dbReference type="PANTHER" id="PTHR10465:SF0">
    <property type="entry name" value="SARCALUMENIN"/>
    <property type="match status" value="1"/>
</dbReference>
<evidence type="ECO:0000256" key="4">
    <source>
        <dbReference type="ARBA" id="ARBA00023134"/>
    </source>
</evidence>
<evidence type="ECO:0000313" key="10">
    <source>
        <dbReference type="Proteomes" id="UP000251571"/>
    </source>
</evidence>
<protein>
    <submittedName>
        <fullName evidence="8">Dynamin family protein</fullName>
    </submittedName>
</protein>
<evidence type="ECO:0000256" key="5">
    <source>
        <dbReference type="ARBA" id="ARBA00023136"/>
    </source>
</evidence>
<dbReference type="Gene3D" id="3.40.50.300">
    <property type="entry name" value="P-loop containing nucleotide triphosphate hydrolases"/>
    <property type="match status" value="1"/>
</dbReference>
<dbReference type="GO" id="GO:0005525">
    <property type="term" value="F:GTP binding"/>
    <property type="evidence" value="ECO:0007669"/>
    <property type="project" value="UniProtKB-KW"/>
</dbReference>
<organism evidence="8 10">
    <name type="scientific">Jannaschia seohaensis</name>
    <dbReference type="NCBI Taxonomy" id="475081"/>
    <lineage>
        <taxon>Bacteria</taxon>
        <taxon>Pseudomonadati</taxon>
        <taxon>Pseudomonadota</taxon>
        <taxon>Alphaproteobacteria</taxon>
        <taxon>Rhodobacterales</taxon>
        <taxon>Roseobacteraceae</taxon>
        <taxon>Jannaschia</taxon>
    </lineage>
</organism>
<dbReference type="SUPFAM" id="SSF52540">
    <property type="entry name" value="P-loop containing nucleoside triphosphate hydrolases"/>
    <property type="match status" value="1"/>
</dbReference>
<dbReference type="GO" id="GO:0016020">
    <property type="term" value="C:membrane"/>
    <property type="evidence" value="ECO:0007669"/>
    <property type="project" value="UniProtKB-SubCell"/>
</dbReference>
<reference evidence="7 9" key="2">
    <citation type="submission" date="2018-03" db="EMBL/GenBank/DDBJ databases">
        <title>Genomic Encyclopedia of Archaeal and Bacterial Type Strains, Phase II (KMG-II): from individual species to whole genera.</title>
        <authorList>
            <person name="Goeker M."/>
        </authorList>
    </citation>
    <scope>NUCLEOTIDE SEQUENCE [LARGE SCALE GENOMIC DNA]</scope>
    <source>
        <strain evidence="7 9">DSM 25227</strain>
    </source>
</reference>
<dbReference type="Proteomes" id="UP000251571">
    <property type="component" value="Unassembled WGS sequence"/>
</dbReference>
<evidence type="ECO:0000256" key="3">
    <source>
        <dbReference type="ARBA" id="ARBA00022801"/>
    </source>
</evidence>
<evidence type="ECO:0000259" key="6">
    <source>
        <dbReference type="Pfam" id="PF00350"/>
    </source>
</evidence>
<dbReference type="EMBL" id="UETC01000004">
    <property type="protein sequence ID" value="SSA46002.1"/>
    <property type="molecule type" value="Genomic_DNA"/>
</dbReference>
<accession>A0A2Y9C0D7</accession>
<dbReference type="RefSeq" id="WP_109564429.1">
    <property type="nucleotide sequence ID" value="NZ_QGDJ01000004.1"/>
</dbReference>
<evidence type="ECO:0000256" key="1">
    <source>
        <dbReference type="ARBA" id="ARBA00004370"/>
    </source>
</evidence>
<evidence type="ECO:0000256" key="2">
    <source>
        <dbReference type="ARBA" id="ARBA00022741"/>
    </source>
</evidence>
<dbReference type="InterPro" id="IPR045063">
    <property type="entry name" value="Dynamin_N"/>
</dbReference>
<dbReference type="PANTHER" id="PTHR10465">
    <property type="entry name" value="TRANSMEMBRANE GTPASE FZO1"/>
    <property type="match status" value="1"/>
</dbReference>
<dbReference type="Pfam" id="PF00350">
    <property type="entry name" value="Dynamin_N"/>
    <property type="match status" value="1"/>
</dbReference>
<proteinExistence type="predicted"/>
<sequence>MDHDDPIRSRLLTETYSGFAPLAARLSALDARLVEFSASGNGAIAAKAKQLLRKIRDFEPTVTIIGQVKAGKTTLINAMTGWQGLLPADVNPWTSVVTGLHLQPGPERQTANATFTFFGEEEWTRLVRQGGRLGELAGRAGAEDEVAKVRAQMEKMRAKSRERLGRRFEMLLGQSHDYDRFDAALVERYVCMGDDFWEEAGGDREKGRFADITRTADLWLKQPGLPLPLCLRDTPGVNDTFMIREQITISSLRGSRLCVMVLAATQALTTVDLALIRMIANLRARDVVIFVNRIDELDDPASDIPKIRDSILDTLRKHQGPENAEIIFGSGAWAAEAMAGQVEALPEDSVDAMVRWAEAGVGEEHAFGSLEDMAWTLSGVPALGRIIAARIESGAGAQLLREIEVEIGNLDRSVLTADAVAAARRGAGSVCRIPPEALEEAISEIEERARRRFADGLGPLHAALEERVDGARQVFVRRALVALVSHLELHGEMAVWRYDSCGLRALLRSAFQRYVRAVGRHGTDGMAAVSAEFNALYREAFDLRDAPPMLEAPPLPAPDAPVVLGQTIALDLRGTWWTRFWRRRKGYQACADDFERLIHEETQPILQTLLSDNAKGYEASLRAALGDFLDANRRVLLDLARAGASNASENLAQTMEIAS</sequence>